<reference evidence="3" key="2">
    <citation type="journal article" date="2018" name="BMC Genomics">
        <title>Genomic insights into host adaptation between the wheat stripe rust pathogen (Puccinia striiformis f. sp. tritici) and the barley stripe rust pathogen (Puccinia striiformis f. sp. hordei).</title>
        <authorList>
            <person name="Xia C."/>
            <person name="Wang M."/>
            <person name="Yin C."/>
            <person name="Cornejo O.E."/>
            <person name="Hulbert S.H."/>
            <person name="Chen X."/>
        </authorList>
    </citation>
    <scope>NUCLEOTIDE SEQUENCE [LARGE SCALE GENOMIC DNA]</scope>
    <source>
        <strain evidence="3">93TX-2</strain>
    </source>
</reference>
<gene>
    <name evidence="2" type="ORF">PSHT_15080</name>
</gene>
<accession>A0A2S4UGW4</accession>
<dbReference type="InterPro" id="IPR000718">
    <property type="entry name" value="Peptidase_M13"/>
</dbReference>
<organism evidence="2 3">
    <name type="scientific">Puccinia striiformis</name>
    <dbReference type="NCBI Taxonomy" id="27350"/>
    <lineage>
        <taxon>Eukaryota</taxon>
        <taxon>Fungi</taxon>
        <taxon>Dikarya</taxon>
        <taxon>Basidiomycota</taxon>
        <taxon>Pucciniomycotina</taxon>
        <taxon>Pucciniomycetes</taxon>
        <taxon>Pucciniales</taxon>
        <taxon>Pucciniaceae</taxon>
        <taxon>Puccinia</taxon>
    </lineage>
</organism>
<protein>
    <submittedName>
        <fullName evidence="2">Uncharacterized protein</fullName>
    </submittedName>
</protein>
<proteinExistence type="predicted"/>
<comment type="caution">
    <text evidence="2">The sequence shown here is derived from an EMBL/GenBank/DDBJ whole genome shotgun (WGS) entry which is preliminary data.</text>
</comment>
<keyword evidence="1" id="KW-1133">Transmembrane helix</keyword>
<dbReference type="EMBL" id="PKSM01000366">
    <property type="protein sequence ID" value="POV96535.1"/>
    <property type="molecule type" value="Genomic_DNA"/>
</dbReference>
<evidence type="ECO:0000256" key="1">
    <source>
        <dbReference type="SAM" id="Phobius"/>
    </source>
</evidence>
<reference evidence="2 3" key="1">
    <citation type="submission" date="2017-12" db="EMBL/GenBank/DDBJ databases">
        <title>Gene loss provides genomic basis for host adaptation in cereal stripe rust fungi.</title>
        <authorList>
            <person name="Xia C."/>
        </authorList>
    </citation>
    <scope>NUCLEOTIDE SEQUENCE [LARGE SCALE GENOMIC DNA]</scope>
    <source>
        <strain evidence="2 3">93TX-2</strain>
    </source>
</reference>
<dbReference type="GO" id="GO:0004222">
    <property type="term" value="F:metalloendopeptidase activity"/>
    <property type="evidence" value="ECO:0007669"/>
    <property type="project" value="InterPro"/>
</dbReference>
<sequence length="662" mass="74612">MVAPSGISEFPIKPCHQPSTIIMSRSQVSEAGPSDLLANDTIEENEADQDPERVGLLDGQYQRILERKPTTIELRLAILAFFCLCLASIGFGLFAGELAKFNRSNPGSPHNGNDPPVKIVTTTVYLSPTGTPSPPKKPSTICSTGPCVDAAGELRKTTQWNIDPCERFCQVFLTNVYKRLLGSKFDWVFYFLLENSQNQSKAIGIRPSANAVIKARIDSEVEYILRRSTDVESRSLYKIQKFKSLCEKKGRRPPYTEYNKLLDELSEIWNQKAGSTSDRIGSVLAYLHSASLPALFKTTLSSGQLTLKPTPIKLDGISEAFEAIYPPEEVLQRLQAVRKLVTTLSRLADHPGTIKSLSIDKLQVLSCSTAALPCWIHWKNFYSALDPDEPPSSILVHGLEYFTHLARVIAEQTEIGLESYFHWILIVSMRRENCLETTQLAFGATIAKHLYLNTDQQIREMEYHIRSARFMLHFMLIQDPSYKGLPRMIESPPIEPDQSLELETIGDDNDNWVPLLFELERIKTKKEFSEGEINWNLLGSEPTIMGDYLYLPIGALQTPLLYPTSVDLPKSLIFGSFGFILFDQLRKLQSNSTMDLNEKECQDSISTSFSYWKDYKSQHRSETQTRLVAFGRLGLSCPGLQNLPIFINAFDCPVHSSPSYRL</sequence>
<dbReference type="VEuPathDB" id="FungiDB:PSHT_15080"/>
<evidence type="ECO:0000313" key="3">
    <source>
        <dbReference type="Proteomes" id="UP000238274"/>
    </source>
</evidence>
<dbReference type="AlphaFoldDB" id="A0A2S4UGW4"/>
<keyword evidence="3" id="KW-1185">Reference proteome</keyword>
<evidence type="ECO:0000313" key="2">
    <source>
        <dbReference type="EMBL" id="POV96535.1"/>
    </source>
</evidence>
<dbReference type="VEuPathDB" id="FungiDB:PSTT_05094"/>
<dbReference type="PROSITE" id="PS51885">
    <property type="entry name" value="NEPRILYSIN"/>
    <property type="match status" value="1"/>
</dbReference>
<dbReference type="OrthoDB" id="6475849at2759"/>
<keyword evidence="1" id="KW-0812">Transmembrane</keyword>
<dbReference type="Proteomes" id="UP000238274">
    <property type="component" value="Unassembled WGS sequence"/>
</dbReference>
<dbReference type="GO" id="GO:0006508">
    <property type="term" value="P:proteolysis"/>
    <property type="evidence" value="ECO:0007669"/>
    <property type="project" value="InterPro"/>
</dbReference>
<feature type="transmembrane region" description="Helical" evidence="1">
    <location>
        <begin position="76"/>
        <end position="96"/>
    </location>
</feature>
<name>A0A2S4UGW4_9BASI</name>
<reference evidence="3" key="3">
    <citation type="journal article" date="2018" name="Mol. Plant Microbe Interact.">
        <title>Genome sequence resources for the wheat stripe rust pathogen (Puccinia striiformis f. sp. tritici) and the barley stripe rust pathogen (Puccinia striiformis f. sp. hordei).</title>
        <authorList>
            <person name="Xia C."/>
            <person name="Wang M."/>
            <person name="Yin C."/>
            <person name="Cornejo O.E."/>
            <person name="Hulbert S.H."/>
            <person name="Chen X."/>
        </authorList>
    </citation>
    <scope>NUCLEOTIDE SEQUENCE [LARGE SCALE GENOMIC DNA]</scope>
    <source>
        <strain evidence="3">93TX-2</strain>
    </source>
</reference>
<keyword evidence="1" id="KW-0472">Membrane</keyword>
<dbReference type="SUPFAM" id="SSF55486">
    <property type="entry name" value="Metalloproteases ('zincins'), catalytic domain"/>
    <property type="match status" value="1"/>
</dbReference>